<dbReference type="GO" id="GO:0004722">
    <property type="term" value="F:protein serine/threonine phosphatase activity"/>
    <property type="evidence" value="ECO:0007669"/>
    <property type="project" value="UniProtKB-EC"/>
</dbReference>
<dbReference type="EC" id="3.1.3.16" evidence="13"/>
<keyword evidence="8" id="KW-0904">Protein phosphatase</keyword>
<feature type="region of interest" description="Disordered" evidence="14">
    <location>
        <begin position="919"/>
        <end position="963"/>
    </location>
</feature>
<evidence type="ECO:0000256" key="2">
    <source>
        <dbReference type="ARBA" id="ARBA00004123"/>
    </source>
</evidence>
<keyword evidence="4" id="KW-0880">Kelch repeat</keyword>
<dbReference type="InterPro" id="IPR012391">
    <property type="entry name" value="Ser/Thr_prot_Pase_BSU1"/>
</dbReference>
<organism evidence="16">
    <name type="scientific">Micromonas pusilla</name>
    <name type="common">Picoplanktonic green alga</name>
    <name type="synonym">Chromulina pusilla</name>
    <dbReference type="NCBI Taxonomy" id="38833"/>
    <lineage>
        <taxon>Eukaryota</taxon>
        <taxon>Viridiplantae</taxon>
        <taxon>Chlorophyta</taxon>
        <taxon>Mamiellophyceae</taxon>
        <taxon>Mamiellales</taxon>
        <taxon>Mamiellaceae</taxon>
        <taxon>Micromonas</taxon>
    </lineage>
</organism>
<keyword evidence="5" id="KW-0479">Metal-binding</keyword>
<dbReference type="SMART" id="SM00156">
    <property type="entry name" value="PP2Ac"/>
    <property type="match status" value="1"/>
</dbReference>
<dbReference type="InterPro" id="IPR029052">
    <property type="entry name" value="Metallo-depent_PP-like"/>
</dbReference>
<evidence type="ECO:0000256" key="4">
    <source>
        <dbReference type="ARBA" id="ARBA00022441"/>
    </source>
</evidence>
<evidence type="ECO:0000256" key="13">
    <source>
        <dbReference type="RuleBase" id="RU004273"/>
    </source>
</evidence>
<evidence type="ECO:0000259" key="15">
    <source>
        <dbReference type="PROSITE" id="PS00125"/>
    </source>
</evidence>
<feature type="domain" description="Serine/threonine specific protein phosphatases" evidence="15">
    <location>
        <begin position="726"/>
        <end position="731"/>
    </location>
</feature>
<evidence type="ECO:0000256" key="14">
    <source>
        <dbReference type="SAM" id="MobiDB-lite"/>
    </source>
</evidence>
<dbReference type="InterPro" id="IPR006186">
    <property type="entry name" value="Ser/Thr-sp_prot-phosphatase"/>
</dbReference>
<dbReference type="SUPFAM" id="SSF56300">
    <property type="entry name" value="Metallo-dependent phosphatases"/>
    <property type="match status" value="1"/>
</dbReference>
<dbReference type="InterPro" id="IPR015915">
    <property type="entry name" value="Kelch-typ_b-propeller"/>
</dbReference>
<dbReference type="GO" id="GO:0009742">
    <property type="term" value="P:brassinosteroid mediated signaling pathway"/>
    <property type="evidence" value="ECO:0007669"/>
    <property type="project" value="InterPro"/>
</dbReference>
<dbReference type="EMBL" id="HBEQ01007106">
    <property type="protein sequence ID" value="CAD8518205.1"/>
    <property type="molecule type" value="Transcribed_RNA"/>
</dbReference>
<keyword evidence="10" id="KW-0539">Nucleus</keyword>
<evidence type="ECO:0000256" key="1">
    <source>
        <dbReference type="ARBA" id="ARBA00001936"/>
    </source>
</evidence>
<feature type="region of interest" description="Disordered" evidence="14">
    <location>
        <begin position="433"/>
        <end position="452"/>
    </location>
</feature>
<proteinExistence type="inferred from homology"/>
<dbReference type="PANTHER" id="PTHR46422:SF4">
    <property type="entry name" value="SERINE_THREONINE-PROTEIN PHOSPHATASE BSL3"/>
    <property type="match status" value="1"/>
</dbReference>
<evidence type="ECO:0000256" key="6">
    <source>
        <dbReference type="ARBA" id="ARBA00022737"/>
    </source>
</evidence>
<keyword evidence="6" id="KW-0677">Repeat</keyword>
<comment type="cofactor">
    <cofactor evidence="1">
        <name>Mn(2+)</name>
        <dbReference type="ChEBI" id="CHEBI:29035"/>
    </cofactor>
</comment>
<comment type="similarity">
    <text evidence="3">Belongs to the PPP phosphatase family. BSU subfamily.</text>
</comment>
<dbReference type="PANTHER" id="PTHR46422">
    <property type="entry name" value="SERINE/THREONINE-PROTEIN PHOSPHATASE BSL3"/>
    <property type="match status" value="1"/>
</dbReference>
<evidence type="ECO:0000256" key="8">
    <source>
        <dbReference type="ARBA" id="ARBA00022912"/>
    </source>
</evidence>
<evidence type="ECO:0000313" key="16">
    <source>
        <dbReference type="EMBL" id="CAD8518205.1"/>
    </source>
</evidence>
<evidence type="ECO:0000256" key="10">
    <source>
        <dbReference type="ARBA" id="ARBA00023242"/>
    </source>
</evidence>
<keyword evidence="7 13" id="KW-0378">Hydrolase</keyword>
<dbReference type="PIRSF" id="PIRSF036363">
    <property type="entry name" value="PPP_BSU1"/>
    <property type="match status" value="1"/>
</dbReference>
<feature type="compositionally biased region" description="Polar residues" evidence="14">
    <location>
        <begin position="487"/>
        <end position="497"/>
    </location>
</feature>
<comment type="subcellular location">
    <subcellularLocation>
        <location evidence="2">Nucleus</location>
    </subcellularLocation>
</comment>
<protein>
    <recommendedName>
        <fullName evidence="13">Serine/threonine-protein phosphatase</fullName>
        <ecNumber evidence="13">3.1.3.16</ecNumber>
    </recommendedName>
</protein>
<dbReference type="AlphaFoldDB" id="A0A7S0NK95"/>
<dbReference type="GO" id="GO:0005886">
    <property type="term" value="C:plasma membrane"/>
    <property type="evidence" value="ECO:0007669"/>
    <property type="project" value="UniProtKB-ARBA"/>
</dbReference>
<accession>A0A7S0NK95</accession>
<evidence type="ECO:0000256" key="12">
    <source>
        <dbReference type="ARBA" id="ARBA00048336"/>
    </source>
</evidence>
<dbReference type="GO" id="GO:0046872">
    <property type="term" value="F:metal ion binding"/>
    <property type="evidence" value="ECO:0007669"/>
    <property type="project" value="UniProtKB-KW"/>
</dbReference>
<feature type="region of interest" description="Disordered" evidence="14">
    <location>
        <begin position="478"/>
        <end position="524"/>
    </location>
</feature>
<comment type="catalytic activity">
    <reaction evidence="11">
        <text>O-phospho-L-seryl-[protein] + H2O = L-seryl-[protein] + phosphate</text>
        <dbReference type="Rhea" id="RHEA:20629"/>
        <dbReference type="Rhea" id="RHEA-COMP:9863"/>
        <dbReference type="Rhea" id="RHEA-COMP:11604"/>
        <dbReference type="ChEBI" id="CHEBI:15377"/>
        <dbReference type="ChEBI" id="CHEBI:29999"/>
        <dbReference type="ChEBI" id="CHEBI:43474"/>
        <dbReference type="ChEBI" id="CHEBI:83421"/>
        <dbReference type="EC" id="3.1.3.16"/>
    </reaction>
</comment>
<dbReference type="InterPro" id="IPR004843">
    <property type="entry name" value="Calcineurin-like_PHP"/>
</dbReference>
<dbReference type="Gene3D" id="3.60.21.10">
    <property type="match status" value="1"/>
</dbReference>
<dbReference type="GO" id="GO:0005634">
    <property type="term" value="C:nucleus"/>
    <property type="evidence" value="ECO:0007669"/>
    <property type="project" value="UniProtKB-SubCell"/>
</dbReference>
<evidence type="ECO:0000256" key="3">
    <source>
        <dbReference type="ARBA" id="ARBA00005671"/>
    </source>
</evidence>
<sequence>MEGDGMLCAQFHVDTRSDDPGPRCGHTLTCVPADGGGQRLIIFGGATALEGDGPSGSTSGIRLAGATSDVHSFDVRSGVWTKLDPTGEGPSPRAAHSAAAVGNMVVVQGGIGPSGLASEDLHVLDLQGAPRWHRVSVKGPGPGQRYAHVISFVAQRFLVVHGGNDGAKPLGDSWYLDTTSKPYEWFKMNPAGDVPPPRMYAAAAPRADGLLLLCGGRGTDSSPLSDAFGLARHRDGRWEWAAAPGEAPTARYQHAVAFVGTRLLVSGGALGGGSMVDDHLSLSVLNTSAGSAAGWSTAEIERAGGSDAAAATASRRCRHATAGVGPLVFVCGGLRGGTLLGDVYVMEESPEAQGLTRAEATAVLAEHVDLAAPAWQRWLRDAGLLEEAAAFSAANPDAVVTHHDGSVKPGFATPTTNLESLKFVGGSAGSLKFDHGSPGSADGSPENNIGANDEAMTKLSSEEAKAAVALAKAAHVNIDSPPESHGSGKSSVHTPSPRSTARGGSRGRGTASTARKPPSSEVRLHHRAVVVAAGSHDGPASGLGSLVRQLSIDQFESESKRIGPDMAAFGTPMVKMGSLDPGSMTPDGRGVLTPDHEKPDTVPRKVLNELLHPRQWEPDPVGASRGFILNVDEIDELCTLAEEKFQAESTVLRLRAPTKIFGDLHGQYGDLMRLFAEYGSPSTAGDIAYIDYLFLGDYVDRGSYSLETMSLLLALKIEHPDNIHLLRGNHEEADINALFGFRTECIERLGEEAGVQAWTRFNNLFQWLPLAAVIEDRVACMHGGIGRSITHISQLEELERPLTIESGGIMLMDVLWSDPTESDRVEGLRPNARGPGLVTFGPDRVRKFCEDNDLQMIIRAHECVMDGFERFAGGLLITVFSATNYCGTANNAGAILVLGRDLKLYPKLIHPLPPSALYGDGGEDEDMEGGSWQLALNKDRPPTPPRGRPGDQKSRIGSGGDIF</sequence>
<dbReference type="PROSITE" id="PS00125">
    <property type="entry name" value="SER_THR_PHOSPHATASE"/>
    <property type="match status" value="1"/>
</dbReference>
<evidence type="ECO:0000256" key="9">
    <source>
        <dbReference type="ARBA" id="ARBA00023211"/>
    </source>
</evidence>
<dbReference type="Gene3D" id="2.120.10.80">
    <property type="entry name" value="Kelch-type beta propeller"/>
    <property type="match status" value="2"/>
</dbReference>
<evidence type="ECO:0000256" key="5">
    <source>
        <dbReference type="ARBA" id="ARBA00022723"/>
    </source>
</evidence>
<evidence type="ECO:0000256" key="7">
    <source>
        <dbReference type="ARBA" id="ARBA00022801"/>
    </source>
</evidence>
<reference evidence="16" key="1">
    <citation type="submission" date="2021-01" db="EMBL/GenBank/DDBJ databases">
        <authorList>
            <person name="Corre E."/>
            <person name="Pelletier E."/>
            <person name="Niang G."/>
            <person name="Scheremetjew M."/>
            <person name="Finn R."/>
            <person name="Kale V."/>
            <person name="Holt S."/>
            <person name="Cochrane G."/>
            <person name="Meng A."/>
            <person name="Brown T."/>
            <person name="Cohen L."/>
        </authorList>
    </citation>
    <scope>NUCLEOTIDE SEQUENCE</scope>
    <source>
        <strain evidence="16">CCMP1723</strain>
    </source>
</reference>
<dbReference type="SUPFAM" id="SSF117281">
    <property type="entry name" value="Kelch motif"/>
    <property type="match status" value="1"/>
</dbReference>
<keyword evidence="9" id="KW-0464">Manganese</keyword>
<comment type="catalytic activity">
    <reaction evidence="12 13">
        <text>O-phospho-L-threonyl-[protein] + H2O = L-threonyl-[protein] + phosphate</text>
        <dbReference type="Rhea" id="RHEA:47004"/>
        <dbReference type="Rhea" id="RHEA-COMP:11060"/>
        <dbReference type="Rhea" id="RHEA-COMP:11605"/>
        <dbReference type="ChEBI" id="CHEBI:15377"/>
        <dbReference type="ChEBI" id="CHEBI:30013"/>
        <dbReference type="ChEBI" id="CHEBI:43474"/>
        <dbReference type="ChEBI" id="CHEBI:61977"/>
        <dbReference type="EC" id="3.1.3.16"/>
    </reaction>
</comment>
<gene>
    <name evidence="16" type="ORF">MCOM1403_LOCUS5631</name>
</gene>
<dbReference type="FunFam" id="3.60.21.10:FF:000008">
    <property type="entry name" value="Serine/threonine-protein phosphatase"/>
    <property type="match status" value="1"/>
</dbReference>
<dbReference type="Pfam" id="PF00149">
    <property type="entry name" value="Metallophos"/>
    <property type="match status" value="1"/>
</dbReference>
<dbReference type="Pfam" id="PF24681">
    <property type="entry name" value="Kelch_KLHDC2_KLHL20_DRC7"/>
    <property type="match status" value="1"/>
</dbReference>
<name>A0A7S0NK95_MICPS</name>
<feature type="compositionally biased region" description="Low complexity" evidence="14">
    <location>
        <begin position="498"/>
        <end position="515"/>
    </location>
</feature>
<evidence type="ECO:0000256" key="11">
    <source>
        <dbReference type="ARBA" id="ARBA00047761"/>
    </source>
</evidence>
<dbReference type="PRINTS" id="PR00114">
    <property type="entry name" value="STPHPHTASE"/>
</dbReference>